<dbReference type="RefSeq" id="XP_024375020.1">
    <property type="nucleotide sequence ID" value="XM_024519252.2"/>
</dbReference>
<dbReference type="GO" id="GO:0005634">
    <property type="term" value="C:nucleus"/>
    <property type="evidence" value="ECO:0000318"/>
    <property type="project" value="GO_Central"/>
</dbReference>
<dbReference type="AlphaFoldDB" id="A0A2K1KK95"/>
<dbReference type="GO" id="GO:0036297">
    <property type="term" value="P:interstrand cross-link repair"/>
    <property type="evidence" value="ECO:0000318"/>
    <property type="project" value="GO_Central"/>
</dbReference>
<evidence type="ECO:0000256" key="1">
    <source>
        <dbReference type="ARBA" id="ARBA00004123"/>
    </source>
</evidence>
<dbReference type="PaxDb" id="3218-PP1S377_22V6.1"/>
<dbReference type="GO" id="GO:0003684">
    <property type="term" value="F:damaged DNA binding"/>
    <property type="evidence" value="ECO:0000318"/>
    <property type="project" value="GO_Central"/>
</dbReference>
<keyword evidence="4" id="KW-0234">DNA repair</keyword>
<proteinExistence type="inferred from homology"/>
<reference evidence="8 10" key="2">
    <citation type="journal article" date="2018" name="Plant J.">
        <title>The Physcomitrella patens chromosome-scale assembly reveals moss genome structure and evolution.</title>
        <authorList>
            <person name="Lang D."/>
            <person name="Ullrich K.K."/>
            <person name="Murat F."/>
            <person name="Fuchs J."/>
            <person name="Jenkins J."/>
            <person name="Haas F.B."/>
            <person name="Piednoel M."/>
            <person name="Gundlach H."/>
            <person name="Van Bel M."/>
            <person name="Meyberg R."/>
            <person name="Vives C."/>
            <person name="Morata J."/>
            <person name="Symeonidi A."/>
            <person name="Hiss M."/>
            <person name="Muchero W."/>
            <person name="Kamisugi Y."/>
            <person name="Saleh O."/>
            <person name="Blanc G."/>
            <person name="Decker E.L."/>
            <person name="van Gessel N."/>
            <person name="Grimwood J."/>
            <person name="Hayes R.D."/>
            <person name="Graham S.W."/>
            <person name="Gunter L.E."/>
            <person name="McDaniel S.F."/>
            <person name="Hoernstein S.N.W."/>
            <person name="Larsson A."/>
            <person name="Li F.W."/>
            <person name="Perroud P.F."/>
            <person name="Phillips J."/>
            <person name="Ranjan P."/>
            <person name="Rokshar D.S."/>
            <person name="Rothfels C.J."/>
            <person name="Schneider L."/>
            <person name="Shu S."/>
            <person name="Stevenson D.W."/>
            <person name="Thummler F."/>
            <person name="Tillich M."/>
            <person name="Villarreal Aguilar J.C."/>
            <person name="Widiez T."/>
            <person name="Wong G.K."/>
            <person name="Wymore A."/>
            <person name="Zhang Y."/>
            <person name="Zimmer A.D."/>
            <person name="Quatrano R.S."/>
            <person name="Mayer K.F.X."/>
            <person name="Goodstein D."/>
            <person name="Casacuberta J.M."/>
            <person name="Vandepoele K."/>
            <person name="Reski R."/>
            <person name="Cuming A.C."/>
            <person name="Tuskan G.A."/>
            <person name="Maumus F."/>
            <person name="Salse J."/>
            <person name="Schmutz J."/>
            <person name="Rensing S.A."/>
        </authorList>
    </citation>
    <scope>NUCLEOTIDE SEQUENCE [LARGE SCALE GENOMIC DNA]</scope>
    <source>
        <strain evidence="9 10">cv. Gransden 2004</strain>
    </source>
</reference>
<evidence type="ECO:0000259" key="7">
    <source>
        <dbReference type="Pfam" id="PF07522"/>
    </source>
</evidence>
<sequence length="799" mass="88282">MEEAACTLDIKCKFPLAKKKRLSLRGHGVPQQPSRNASSQKTLADIGAEGDLKISIQQVNFGSGTTGSNIEQFDDQDCTIITRNGNERIPLQEDTQLVSGISEGLQNDRDLITTVEQALLDGFCDAEEELPLDVLEEVLSQYDRPLAPCSKSDNSSGSFFDTKVVPQESAALREELEDTKYTYAESAIDRKHFRFEECDVSGRMVQGCKPGFGKANRSCSISGGSSSTQDAFDDSSAFRDDLFLCEDNKGASIAVLLGTHELSDPQLNETPCEISGSADLSFKNAFYAGGTDWSALHEVDEYGFPCASSPQLSSEHDCASIDAEKLMNVDSRIQCKIVRPETISEAVKSQITSLGPSFKEENNANLLSRSSKLKQGDLSSFLGFKRKSPVDAKVPQKKTHQQDIGTYFGLAPLAKQASTAASFFAKLRPRFPTPGRASIEDGQRTGNNGWKSNRETVKNCPFYKKMPGTPFTVDAFKFGAVEGCKAYFLTHFHSDHYGGLTRSWSHGPIFCTEITARLVSMHLGVDSHWLRPMKLGCVSIVEGVKVQFLEANHCPGAALILFQTSCGQLILHTGDFRACKSMQDYPELLGARITSLYLDTTYCNPKYNFPLQEDVINHVVKLTSAALSRNPKTLVTVGAYSIGKERVYLGIAKALSLRIYADKRRVRTLRALDWPDLTDRLCSDASSSRLHVLPISHLNATKLRAYMQSLHPTYSAVLAFRPTGWTYSEKIGSNLSELKPQRSGVVTIYGVPYSEHSSYSELQEFVKFLRPQKVLATVNVGRAAHRESMEAHFKKWLKC</sequence>
<evidence type="ECO:0000256" key="3">
    <source>
        <dbReference type="ARBA" id="ARBA00022763"/>
    </source>
</evidence>
<dbReference type="EnsemblPlants" id="Pp3c5_18670V3.4">
    <property type="protein sequence ID" value="PAC:32954306.CDS.1"/>
    <property type="gene ID" value="Pp3c5_18670"/>
</dbReference>
<name>A0A2K1KK95_PHYPA</name>
<dbReference type="Gramene" id="Pp3c5_18670V3.3">
    <property type="protein sequence ID" value="PAC:32954305.CDS.1"/>
    <property type="gene ID" value="Pp3c5_18670"/>
</dbReference>
<protein>
    <recommendedName>
        <fullName evidence="7">DNA repair metallo-beta-lactamase domain-containing protein</fullName>
    </recommendedName>
</protein>
<dbReference type="CDD" id="cd16273">
    <property type="entry name" value="SNM1A-1C-like_MBL-fold"/>
    <property type="match status" value="1"/>
</dbReference>
<dbReference type="PANTHER" id="PTHR23240:SF36">
    <property type="entry name" value="DNA CROSS-LINK REPAIR PROTEIN SNM1"/>
    <property type="match status" value="1"/>
</dbReference>
<dbReference type="GO" id="GO:0006303">
    <property type="term" value="P:double-strand break repair via nonhomologous end joining"/>
    <property type="evidence" value="ECO:0000318"/>
    <property type="project" value="GO_Central"/>
</dbReference>
<dbReference type="GeneID" id="112282071"/>
<evidence type="ECO:0000256" key="4">
    <source>
        <dbReference type="ARBA" id="ARBA00023204"/>
    </source>
</evidence>
<reference evidence="9" key="3">
    <citation type="submission" date="2020-12" db="UniProtKB">
        <authorList>
            <consortium name="EnsemblPlants"/>
        </authorList>
    </citation>
    <scope>IDENTIFICATION</scope>
</reference>
<organism evidence="8">
    <name type="scientific">Physcomitrium patens</name>
    <name type="common">Spreading-leaved earth moss</name>
    <name type="synonym">Physcomitrella patens</name>
    <dbReference type="NCBI Taxonomy" id="3218"/>
    <lineage>
        <taxon>Eukaryota</taxon>
        <taxon>Viridiplantae</taxon>
        <taxon>Streptophyta</taxon>
        <taxon>Embryophyta</taxon>
        <taxon>Bryophyta</taxon>
        <taxon>Bryophytina</taxon>
        <taxon>Bryopsida</taxon>
        <taxon>Funariidae</taxon>
        <taxon>Funariales</taxon>
        <taxon>Funariaceae</taxon>
        <taxon>Physcomitrium</taxon>
    </lineage>
</organism>
<dbReference type="Gramene" id="Pp3c5_18670V3.2">
    <property type="protein sequence ID" value="PAC:32954304.CDS.1"/>
    <property type="gene ID" value="Pp3c5_18670"/>
</dbReference>
<keyword evidence="10" id="KW-1185">Reference proteome</keyword>
<feature type="region of interest" description="Disordered" evidence="6">
    <location>
        <begin position="23"/>
        <end position="42"/>
    </location>
</feature>
<reference evidence="8 10" key="1">
    <citation type="journal article" date="2008" name="Science">
        <title>The Physcomitrella genome reveals evolutionary insights into the conquest of land by plants.</title>
        <authorList>
            <person name="Rensing S."/>
            <person name="Lang D."/>
            <person name="Zimmer A."/>
            <person name="Terry A."/>
            <person name="Salamov A."/>
            <person name="Shapiro H."/>
            <person name="Nishiyama T."/>
            <person name="Perroud P.-F."/>
            <person name="Lindquist E."/>
            <person name="Kamisugi Y."/>
            <person name="Tanahashi T."/>
            <person name="Sakakibara K."/>
            <person name="Fujita T."/>
            <person name="Oishi K."/>
            <person name="Shin-I T."/>
            <person name="Kuroki Y."/>
            <person name="Toyoda A."/>
            <person name="Suzuki Y."/>
            <person name="Hashimoto A."/>
            <person name="Yamaguchi K."/>
            <person name="Sugano A."/>
            <person name="Kohara Y."/>
            <person name="Fujiyama A."/>
            <person name="Anterola A."/>
            <person name="Aoki S."/>
            <person name="Ashton N."/>
            <person name="Barbazuk W.B."/>
            <person name="Barker E."/>
            <person name="Bennetzen J."/>
            <person name="Bezanilla M."/>
            <person name="Blankenship R."/>
            <person name="Cho S.H."/>
            <person name="Dutcher S."/>
            <person name="Estelle M."/>
            <person name="Fawcett J.A."/>
            <person name="Gundlach H."/>
            <person name="Hanada K."/>
            <person name="Heyl A."/>
            <person name="Hicks K.A."/>
            <person name="Hugh J."/>
            <person name="Lohr M."/>
            <person name="Mayer K."/>
            <person name="Melkozernov A."/>
            <person name="Murata T."/>
            <person name="Nelson D."/>
            <person name="Pils B."/>
            <person name="Prigge M."/>
            <person name="Reiss B."/>
            <person name="Renner T."/>
            <person name="Rombauts S."/>
            <person name="Rushton P."/>
            <person name="Sanderfoot A."/>
            <person name="Schween G."/>
            <person name="Shiu S.-H."/>
            <person name="Stueber K."/>
            <person name="Theodoulou F.L."/>
            <person name="Tu H."/>
            <person name="Van de Peer Y."/>
            <person name="Verrier P.J."/>
            <person name="Waters E."/>
            <person name="Wood A."/>
            <person name="Yang L."/>
            <person name="Cove D."/>
            <person name="Cuming A."/>
            <person name="Hasebe M."/>
            <person name="Lucas S."/>
            <person name="Mishler D.B."/>
            <person name="Reski R."/>
            <person name="Grigoriev I."/>
            <person name="Quatrano R.S."/>
            <person name="Boore J.L."/>
        </authorList>
    </citation>
    <scope>NUCLEOTIDE SEQUENCE [LARGE SCALE GENOMIC DNA]</scope>
    <source>
        <strain evidence="9 10">cv. Gransden 2004</strain>
    </source>
</reference>
<dbReference type="STRING" id="3218.A0A2K1KK95"/>
<evidence type="ECO:0000313" key="9">
    <source>
        <dbReference type="EnsemblPlants" id="PAC:32954303.CDS.1"/>
    </source>
</evidence>
<dbReference type="EnsemblPlants" id="Pp3c5_18670V3.3">
    <property type="protein sequence ID" value="PAC:32954305.CDS.1"/>
    <property type="gene ID" value="Pp3c5_18670"/>
</dbReference>
<dbReference type="Gramene" id="Pp3c5_18670V3.1">
    <property type="protein sequence ID" value="PAC:32954303.CDS.1"/>
    <property type="gene ID" value="Pp3c5_18670"/>
</dbReference>
<evidence type="ECO:0000313" key="10">
    <source>
        <dbReference type="Proteomes" id="UP000006727"/>
    </source>
</evidence>
<dbReference type="FunFam" id="3.40.50.12650:FF:000001">
    <property type="entry name" value="DNA cross-link repair 1A"/>
    <property type="match status" value="1"/>
</dbReference>
<keyword evidence="5" id="KW-0539">Nucleus</keyword>
<dbReference type="EnsemblPlants" id="Pp3c5_18670V3.1">
    <property type="protein sequence ID" value="PAC:32954303.CDS.1"/>
    <property type="gene ID" value="Pp3c5_18670"/>
</dbReference>
<gene>
    <name evidence="9" type="primary">LOC112282071</name>
    <name evidence="8" type="ORF">PHYPA_007860</name>
</gene>
<dbReference type="SUPFAM" id="SSF56281">
    <property type="entry name" value="Metallo-hydrolase/oxidoreductase"/>
    <property type="match status" value="1"/>
</dbReference>
<evidence type="ECO:0000256" key="2">
    <source>
        <dbReference type="ARBA" id="ARBA00010304"/>
    </source>
</evidence>
<evidence type="ECO:0000256" key="6">
    <source>
        <dbReference type="SAM" id="MobiDB-lite"/>
    </source>
</evidence>
<dbReference type="PANTHER" id="PTHR23240">
    <property type="entry name" value="DNA CROSS-LINK REPAIR PROTEIN PSO2/SNM1-RELATED"/>
    <property type="match status" value="1"/>
</dbReference>
<accession>A0A2K1KK95</accession>
<feature type="compositionally biased region" description="Polar residues" evidence="6">
    <location>
        <begin position="31"/>
        <end position="42"/>
    </location>
</feature>
<dbReference type="Pfam" id="PF07522">
    <property type="entry name" value="DRMBL"/>
    <property type="match status" value="1"/>
</dbReference>
<dbReference type="Gene3D" id="3.60.15.10">
    <property type="entry name" value="Ribonuclease Z/Hydroxyacylglutathione hydrolase-like"/>
    <property type="match status" value="1"/>
</dbReference>
<dbReference type="Proteomes" id="UP000006727">
    <property type="component" value="Chromosome 5"/>
</dbReference>
<dbReference type="GO" id="GO:0035312">
    <property type="term" value="F:5'-3' DNA exonuclease activity"/>
    <property type="evidence" value="ECO:0000318"/>
    <property type="project" value="GO_Central"/>
</dbReference>
<dbReference type="EMBL" id="ABEU02000005">
    <property type="protein sequence ID" value="PNR54183.1"/>
    <property type="molecule type" value="Genomic_DNA"/>
</dbReference>
<comment type="subcellular location">
    <subcellularLocation>
        <location evidence="1">Nucleus</location>
    </subcellularLocation>
</comment>
<dbReference type="InterPro" id="IPR036866">
    <property type="entry name" value="RibonucZ/Hydroxyglut_hydro"/>
</dbReference>
<dbReference type="EnsemblPlants" id="Pp3c5_18670V3.2">
    <property type="protein sequence ID" value="PAC:32954304.CDS.1"/>
    <property type="gene ID" value="Pp3c5_18670"/>
</dbReference>
<dbReference type="InterPro" id="IPR011084">
    <property type="entry name" value="DRMBL"/>
</dbReference>
<keyword evidence="3" id="KW-0227">DNA damage</keyword>
<dbReference type="OrthoDB" id="262529at2759"/>
<dbReference type="FunFam" id="3.60.15.10:FF:000010">
    <property type="entry name" value="DNA cross-link repair 1A"/>
    <property type="match status" value="1"/>
</dbReference>
<evidence type="ECO:0000313" key="8">
    <source>
        <dbReference type="EMBL" id="PNR54183.1"/>
    </source>
</evidence>
<dbReference type="Gramene" id="Pp3c5_18670V3.4">
    <property type="protein sequence ID" value="PAC:32954306.CDS.1"/>
    <property type="gene ID" value="Pp3c5_18670"/>
</dbReference>
<dbReference type="Gene3D" id="3.40.50.12650">
    <property type="match status" value="1"/>
</dbReference>
<comment type="similarity">
    <text evidence="2">Belongs to the DNA repair metallo-beta-lactamase (DRMBL) family.</text>
</comment>
<evidence type="ECO:0000256" key="5">
    <source>
        <dbReference type="ARBA" id="ARBA00023242"/>
    </source>
</evidence>
<feature type="domain" description="DNA repair metallo-beta-lactamase" evidence="7">
    <location>
        <begin position="676"/>
        <end position="781"/>
    </location>
</feature>